<dbReference type="GO" id="GO:0016791">
    <property type="term" value="F:phosphatase activity"/>
    <property type="evidence" value="ECO:0007669"/>
    <property type="project" value="UniProtKB-ARBA"/>
</dbReference>
<dbReference type="SFLD" id="SFLDS00003">
    <property type="entry name" value="Haloacid_Dehalogenase"/>
    <property type="match status" value="1"/>
</dbReference>
<name>A0A5N5CZW1_9PEZI</name>
<keyword evidence="2" id="KW-1185">Reference proteome</keyword>
<comment type="caution">
    <text evidence="1">The sequence shown here is derived from an EMBL/GenBank/DDBJ whole genome shotgun (WGS) entry which is preliminary data.</text>
</comment>
<organism evidence="1 2">
    <name type="scientific">Lasiodiplodia theobromae</name>
    <dbReference type="NCBI Taxonomy" id="45133"/>
    <lineage>
        <taxon>Eukaryota</taxon>
        <taxon>Fungi</taxon>
        <taxon>Dikarya</taxon>
        <taxon>Ascomycota</taxon>
        <taxon>Pezizomycotina</taxon>
        <taxon>Dothideomycetes</taxon>
        <taxon>Dothideomycetes incertae sedis</taxon>
        <taxon>Botryosphaeriales</taxon>
        <taxon>Botryosphaeriaceae</taxon>
        <taxon>Lasiodiplodia</taxon>
    </lineage>
</organism>
<dbReference type="Pfam" id="PF00702">
    <property type="entry name" value="Hydrolase"/>
    <property type="match status" value="1"/>
</dbReference>
<dbReference type="OrthoDB" id="2012566at2759"/>
<dbReference type="NCBIfam" id="TIGR01509">
    <property type="entry name" value="HAD-SF-IA-v3"/>
    <property type="match status" value="1"/>
</dbReference>
<proteinExistence type="predicted"/>
<dbReference type="PANTHER" id="PTHR43611:SF3">
    <property type="entry name" value="FLAVIN MONONUCLEOTIDE HYDROLASE 1, CHLOROPLATIC"/>
    <property type="match status" value="1"/>
</dbReference>
<dbReference type="InterPro" id="IPR023198">
    <property type="entry name" value="PGP-like_dom2"/>
</dbReference>
<dbReference type="Proteomes" id="UP000325902">
    <property type="component" value="Unassembled WGS sequence"/>
</dbReference>
<dbReference type="AlphaFoldDB" id="A0A5N5CZW1"/>
<dbReference type="EMBL" id="VCHE01000116">
    <property type="protein sequence ID" value="KAB2570939.1"/>
    <property type="molecule type" value="Genomic_DNA"/>
</dbReference>
<sequence>MAGPPVKTIIFDLGDVLCRWKPPTNLSVDPKLLKEFRNSPTWYKYDCGEIGEDECFSQLAAHGNVTVEDVKIAFQQARDSQAQNDEVVETITELRAAHPDLKIYAMSNISRPDWEILRGKDFNWNIFDRVFTSSEAGMCKPELRFFHHVLKQIQMAPSEAVFVDDKLENVIAAQSVGFRETIVFVDVPSMRRALLNVLEDPVRRGRDWLRREAGHLYSETDTGVVVPDNFAQLLTYELTGDL</sequence>
<accession>A0A5N5CZW1</accession>
<protein>
    <submittedName>
        <fullName evidence="1">Acyl-CoA dehydrogenase family member 10</fullName>
    </submittedName>
</protein>
<dbReference type="PANTHER" id="PTHR43611">
    <property type="entry name" value="ALPHA-D-GLUCOSE 1-PHOSPHATE PHOSPHATASE"/>
    <property type="match status" value="1"/>
</dbReference>
<dbReference type="Gene3D" id="3.40.50.1000">
    <property type="entry name" value="HAD superfamily/HAD-like"/>
    <property type="match status" value="1"/>
</dbReference>
<dbReference type="SFLD" id="SFLDG01129">
    <property type="entry name" value="C1.5:_HAD__Beta-PGM__Phosphata"/>
    <property type="match status" value="1"/>
</dbReference>
<dbReference type="InterPro" id="IPR006439">
    <property type="entry name" value="HAD-SF_hydro_IA"/>
</dbReference>
<dbReference type="SUPFAM" id="SSF56784">
    <property type="entry name" value="HAD-like"/>
    <property type="match status" value="1"/>
</dbReference>
<reference evidence="1 2" key="1">
    <citation type="journal article" date="2019" name="Sci. Rep.">
        <title>A multi-omics analysis of the grapevine pathogen Lasiodiplodia theobromae reveals that temperature affects the expression of virulence- and pathogenicity-related genes.</title>
        <authorList>
            <person name="Felix C."/>
            <person name="Meneses R."/>
            <person name="Goncalves M.F.M."/>
            <person name="Tilleman L."/>
            <person name="Duarte A.S."/>
            <person name="Jorrin-Novo J.V."/>
            <person name="Van de Peer Y."/>
            <person name="Deforce D."/>
            <person name="Van Nieuwerburgh F."/>
            <person name="Esteves A.C."/>
            <person name="Alves A."/>
        </authorList>
    </citation>
    <scope>NUCLEOTIDE SEQUENCE [LARGE SCALE GENOMIC DNA]</scope>
    <source>
        <strain evidence="1 2">LA-SOL3</strain>
    </source>
</reference>
<evidence type="ECO:0000313" key="1">
    <source>
        <dbReference type="EMBL" id="KAB2570939.1"/>
    </source>
</evidence>
<dbReference type="Gene3D" id="1.10.150.240">
    <property type="entry name" value="Putative phosphatase, domain 2"/>
    <property type="match status" value="1"/>
</dbReference>
<gene>
    <name evidence="1" type="primary">Acad10_1</name>
    <name evidence="1" type="ORF">DBV05_g10390</name>
</gene>
<evidence type="ECO:0000313" key="2">
    <source>
        <dbReference type="Proteomes" id="UP000325902"/>
    </source>
</evidence>
<dbReference type="InterPro" id="IPR036412">
    <property type="entry name" value="HAD-like_sf"/>
</dbReference>
<dbReference type="InterPro" id="IPR023214">
    <property type="entry name" value="HAD_sf"/>
</dbReference>
<dbReference type="CDD" id="cd02603">
    <property type="entry name" value="HAD_sEH-N_like"/>
    <property type="match status" value="1"/>
</dbReference>